<organism evidence="2 3">
    <name type="scientific">Alternaria arborescens</name>
    <dbReference type="NCBI Taxonomy" id="156630"/>
    <lineage>
        <taxon>Eukaryota</taxon>
        <taxon>Fungi</taxon>
        <taxon>Dikarya</taxon>
        <taxon>Ascomycota</taxon>
        <taxon>Pezizomycotina</taxon>
        <taxon>Dothideomycetes</taxon>
        <taxon>Pleosporomycetidae</taxon>
        <taxon>Pleosporales</taxon>
        <taxon>Pleosporineae</taxon>
        <taxon>Pleosporaceae</taxon>
        <taxon>Alternaria</taxon>
        <taxon>Alternaria sect. Alternaria</taxon>
    </lineage>
</organism>
<feature type="compositionally biased region" description="Low complexity" evidence="1">
    <location>
        <begin position="28"/>
        <end position="41"/>
    </location>
</feature>
<dbReference type="EMBL" id="PEJP01000002">
    <property type="protein sequence ID" value="RYO73090.1"/>
    <property type="molecule type" value="Genomic_DNA"/>
</dbReference>
<reference evidence="3" key="1">
    <citation type="journal article" date="2019" name="bioRxiv">
        <title>Genomics, evolutionary history and diagnostics of the Alternaria alternata species group including apple and Asian pear pathotypes.</title>
        <authorList>
            <person name="Armitage A.D."/>
            <person name="Cockerton H.M."/>
            <person name="Sreenivasaprasad S."/>
            <person name="Woodhall J.W."/>
            <person name="Lane C.R."/>
            <person name="Harrison R.J."/>
            <person name="Clarkson J.P."/>
        </authorList>
    </citation>
    <scope>NUCLEOTIDE SEQUENCE [LARGE SCALE GENOMIC DNA]</scope>
    <source>
        <strain evidence="3">RGR 97.0016</strain>
    </source>
</reference>
<feature type="region of interest" description="Disordered" evidence="1">
    <location>
        <begin position="1"/>
        <end position="74"/>
    </location>
</feature>
<feature type="compositionally biased region" description="Polar residues" evidence="1">
    <location>
        <begin position="42"/>
        <end position="52"/>
    </location>
</feature>
<gene>
    <name evidence="2" type="ORF">AA0113_g631</name>
</gene>
<accession>A0A4Q4SQ94</accession>
<evidence type="ECO:0000313" key="3">
    <source>
        <dbReference type="Proteomes" id="UP000293823"/>
    </source>
</evidence>
<keyword evidence="3" id="KW-1185">Reference proteome</keyword>
<protein>
    <submittedName>
        <fullName evidence="2">Uncharacterized protein</fullName>
    </submittedName>
</protein>
<evidence type="ECO:0000256" key="1">
    <source>
        <dbReference type="SAM" id="MobiDB-lite"/>
    </source>
</evidence>
<dbReference type="AlphaFoldDB" id="A0A4Q4SQ94"/>
<feature type="compositionally biased region" description="Pro residues" evidence="1">
    <location>
        <begin position="60"/>
        <end position="74"/>
    </location>
</feature>
<comment type="caution">
    <text evidence="2">The sequence shown here is derived from an EMBL/GenBank/DDBJ whole genome shotgun (WGS) entry which is preliminary data.</text>
</comment>
<evidence type="ECO:0000313" key="2">
    <source>
        <dbReference type="EMBL" id="RYO73090.1"/>
    </source>
</evidence>
<name>A0A4Q4SQ94_9PLEO</name>
<proteinExistence type="predicted"/>
<sequence>MYSGPEYRHLASTGRRLIRDSGNVGVAPMSNSMSNSMSSPMFQLQGTANEWVTSCDPAPRRPPANRPDSAPTPW</sequence>
<dbReference type="Proteomes" id="UP000293823">
    <property type="component" value="Unassembled WGS sequence"/>
</dbReference>